<dbReference type="InterPro" id="IPR010985">
    <property type="entry name" value="Ribbon_hlx_hlx"/>
</dbReference>
<dbReference type="SUPFAM" id="SSF47598">
    <property type="entry name" value="Ribbon-helix-helix"/>
    <property type="match status" value="1"/>
</dbReference>
<dbReference type="EMBL" id="PVWJ01000077">
    <property type="protein sequence ID" value="PSB02016.1"/>
    <property type="molecule type" value="Genomic_DNA"/>
</dbReference>
<name>A0A2T1C169_9CYAN</name>
<dbReference type="AlphaFoldDB" id="A0A2T1C169"/>
<evidence type="ECO:0000313" key="1">
    <source>
        <dbReference type="EMBL" id="PSB02016.1"/>
    </source>
</evidence>
<evidence type="ECO:0008006" key="3">
    <source>
        <dbReference type="Google" id="ProtNLM"/>
    </source>
</evidence>
<dbReference type="Proteomes" id="UP000238762">
    <property type="component" value="Unassembled WGS sequence"/>
</dbReference>
<sequence>MATLQIENLPDEIYSSIQTLAVENNLTVNEAIVYLLKQAFKPDRVKGNRKLEQESMSEVLKRISSRYRANPSDLGLPDSTILIREDRHR</sequence>
<keyword evidence="2" id="KW-1185">Reference proteome</keyword>
<dbReference type="GO" id="GO:0006355">
    <property type="term" value="P:regulation of DNA-templated transcription"/>
    <property type="evidence" value="ECO:0007669"/>
    <property type="project" value="InterPro"/>
</dbReference>
<dbReference type="OrthoDB" id="2389872at2"/>
<reference evidence="1 2" key="2">
    <citation type="submission" date="2018-03" db="EMBL/GenBank/DDBJ databases">
        <title>The ancient ancestry and fast evolution of plastids.</title>
        <authorList>
            <person name="Moore K.R."/>
            <person name="Magnabosco C."/>
            <person name="Momper L."/>
            <person name="Gold D.A."/>
            <person name="Bosak T."/>
            <person name="Fournier G.P."/>
        </authorList>
    </citation>
    <scope>NUCLEOTIDE SEQUENCE [LARGE SCALE GENOMIC DNA]</scope>
    <source>
        <strain evidence="1 2">CCAP 1448/3</strain>
    </source>
</reference>
<reference evidence="1 2" key="1">
    <citation type="submission" date="2018-02" db="EMBL/GenBank/DDBJ databases">
        <authorList>
            <person name="Cohen D.B."/>
            <person name="Kent A.D."/>
        </authorList>
    </citation>
    <scope>NUCLEOTIDE SEQUENCE [LARGE SCALE GENOMIC DNA]</scope>
    <source>
        <strain evidence="1 2">CCAP 1448/3</strain>
    </source>
</reference>
<protein>
    <recommendedName>
        <fullName evidence="3">CopG-like ribbon-helix-helix domain-containing protein</fullName>
    </recommendedName>
</protein>
<dbReference type="Gene3D" id="1.10.1220.10">
    <property type="entry name" value="Met repressor-like"/>
    <property type="match status" value="1"/>
</dbReference>
<proteinExistence type="predicted"/>
<gene>
    <name evidence="1" type="ORF">C7B64_15335</name>
</gene>
<accession>A0A2T1C169</accession>
<dbReference type="InterPro" id="IPR013321">
    <property type="entry name" value="Arc_rbn_hlx_hlx"/>
</dbReference>
<evidence type="ECO:0000313" key="2">
    <source>
        <dbReference type="Proteomes" id="UP000238762"/>
    </source>
</evidence>
<dbReference type="RefSeq" id="WP_106289533.1">
    <property type="nucleotide sequence ID" value="NZ_CAWNTC010000105.1"/>
</dbReference>
<organism evidence="1 2">
    <name type="scientific">Merismopedia glauca CCAP 1448/3</name>
    <dbReference type="NCBI Taxonomy" id="1296344"/>
    <lineage>
        <taxon>Bacteria</taxon>
        <taxon>Bacillati</taxon>
        <taxon>Cyanobacteriota</taxon>
        <taxon>Cyanophyceae</taxon>
        <taxon>Synechococcales</taxon>
        <taxon>Merismopediaceae</taxon>
        <taxon>Merismopedia</taxon>
    </lineage>
</organism>
<comment type="caution">
    <text evidence="1">The sequence shown here is derived from an EMBL/GenBank/DDBJ whole genome shotgun (WGS) entry which is preliminary data.</text>
</comment>